<evidence type="ECO:0000256" key="1">
    <source>
        <dbReference type="SAM" id="Coils"/>
    </source>
</evidence>
<dbReference type="EMBL" id="OQ190481">
    <property type="protein sequence ID" value="WDS52096.1"/>
    <property type="molecule type" value="Genomic_DNA"/>
</dbReference>
<gene>
    <name evidence="2" type="primary">70</name>
    <name evidence="2" type="ORF">SEA_CARON_70</name>
</gene>
<evidence type="ECO:0000313" key="2">
    <source>
        <dbReference type="EMBL" id="WDS52096.1"/>
    </source>
</evidence>
<reference evidence="3" key="1">
    <citation type="submission" date="2023-01" db="EMBL/GenBank/DDBJ databases">
        <authorList>
            <person name="Bendele M."/>
            <person name="Baldwin A.R."/>
            <person name="Chauncey H.A."/>
            <person name="Connelly K.A."/>
            <person name="Daniel I."/>
            <person name="Fitzgerald E.B."/>
            <person name="McKinney B.E."/>
            <person name="Murray D.M."/>
            <person name="Parshall S."/>
            <person name="Stokes L.T."/>
            <person name="Tanaka K.N."/>
            <person name="Vinson E.C."/>
            <person name="Klevikis C."/>
            <person name="Temple L."/>
            <person name="Utz L."/>
            <person name="Rinehart C.A."/>
            <person name="Garlena R.A."/>
            <person name="Russell D.A."/>
            <person name="Jacobs-Sera D."/>
            <person name="Hatfull G.F."/>
        </authorList>
    </citation>
    <scope>NUCLEOTIDE SEQUENCE [LARGE SCALE GENOMIC DNA]</scope>
</reference>
<sequence length="154" mass="16913">MSAASAARSGVRRFGDLPRRDQIAVYLRNDTERLERARSGFIRDPRQRGSAWAFAPEHAAQRVAHYERKVAALLDELADLTLEALGGPEPSLDDLHVEAIIAERDALRRTLDAVEAARSGHPACDRHAPSSAVSCGWKRAIQDIDLALSERPAP</sequence>
<accession>A0AAE9ZNW6</accession>
<organism evidence="2 3">
    <name type="scientific">Microbacterium phage Caron</name>
    <dbReference type="NCBI Taxonomy" id="3028494"/>
    <lineage>
        <taxon>Viruses</taxon>
        <taxon>Duplodnaviria</taxon>
        <taxon>Heunggongvirae</taxon>
        <taxon>Uroviricota</taxon>
        <taxon>Caudoviricetes</taxon>
        <taxon>Casidaviridae</taxon>
        <taxon>Barnstormervirus</taxon>
        <taxon>Barnstormervirus caron</taxon>
    </lineage>
</organism>
<feature type="coiled-coil region" evidence="1">
    <location>
        <begin position="63"/>
        <end position="117"/>
    </location>
</feature>
<keyword evidence="1" id="KW-0175">Coiled coil</keyword>
<dbReference type="Proteomes" id="UP001219759">
    <property type="component" value="Segment"/>
</dbReference>
<protein>
    <submittedName>
        <fullName evidence="2">Uncharacterized protein</fullName>
    </submittedName>
</protein>
<name>A0AAE9ZNW6_9CAUD</name>
<evidence type="ECO:0000313" key="3">
    <source>
        <dbReference type="Proteomes" id="UP001219759"/>
    </source>
</evidence>
<keyword evidence="3" id="KW-1185">Reference proteome</keyword>
<proteinExistence type="predicted"/>